<evidence type="ECO:0000256" key="1">
    <source>
        <dbReference type="SAM" id="SignalP"/>
    </source>
</evidence>
<accession>A0AAN7JKT8</accession>
<evidence type="ECO:0000313" key="3">
    <source>
        <dbReference type="Proteomes" id="UP001345219"/>
    </source>
</evidence>
<reference evidence="2 3" key="1">
    <citation type="journal article" date="2023" name="Hortic Res">
        <title>Pangenome of water caltrop reveals structural variations and asymmetric subgenome divergence after allopolyploidization.</title>
        <authorList>
            <person name="Zhang X."/>
            <person name="Chen Y."/>
            <person name="Wang L."/>
            <person name="Yuan Y."/>
            <person name="Fang M."/>
            <person name="Shi L."/>
            <person name="Lu R."/>
            <person name="Comes H.P."/>
            <person name="Ma Y."/>
            <person name="Chen Y."/>
            <person name="Huang G."/>
            <person name="Zhou Y."/>
            <person name="Zheng Z."/>
            <person name="Qiu Y."/>
        </authorList>
    </citation>
    <scope>NUCLEOTIDE SEQUENCE [LARGE SCALE GENOMIC DNA]</scope>
    <source>
        <tissue evidence="2">Roots</tissue>
    </source>
</reference>
<feature type="chain" id="PRO_5042954157" description="Bifunctional inhibitor/plant lipid transfer protein/seed storage helical domain-containing protein" evidence="1">
    <location>
        <begin position="24"/>
        <end position="95"/>
    </location>
</feature>
<protein>
    <recommendedName>
        <fullName evidence="4">Bifunctional inhibitor/plant lipid transfer protein/seed storage helical domain-containing protein</fullName>
    </recommendedName>
</protein>
<dbReference type="Proteomes" id="UP001345219">
    <property type="component" value="Chromosome 12"/>
</dbReference>
<comment type="caution">
    <text evidence="2">The sequence shown here is derived from an EMBL/GenBank/DDBJ whole genome shotgun (WGS) entry which is preliminary data.</text>
</comment>
<evidence type="ECO:0000313" key="2">
    <source>
        <dbReference type="EMBL" id="KAK4748554.1"/>
    </source>
</evidence>
<organism evidence="2 3">
    <name type="scientific">Trapa incisa</name>
    <dbReference type="NCBI Taxonomy" id="236973"/>
    <lineage>
        <taxon>Eukaryota</taxon>
        <taxon>Viridiplantae</taxon>
        <taxon>Streptophyta</taxon>
        <taxon>Embryophyta</taxon>
        <taxon>Tracheophyta</taxon>
        <taxon>Spermatophyta</taxon>
        <taxon>Magnoliopsida</taxon>
        <taxon>eudicotyledons</taxon>
        <taxon>Gunneridae</taxon>
        <taxon>Pentapetalae</taxon>
        <taxon>rosids</taxon>
        <taxon>malvids</taxon>
        <taxon>Myrtales</taxon>
        <taxon>Lythraceae</taxon>
        <taxon>Trapa</taxon>
    </lineage>
</organism>
<name>A0AAN7JKT8_9MYRT</name>
<proteinExistence type="predicted"/>
<sequence length="95" mass="9837">MVSVKLVVAAFVVAALAAAVAEGQSTPSCALEPCVKYANAMSTPSEACCSPTREMVANEKDSLFTQVWVLAKSCNADANTVCSGYIESLISSLSQ</sequence>
<feature type="signal peptide" evidence="1">
    <location>
        <begin position="1"/>
        <end position="23"/>
    </location>
</feature>
<keyword evidence="3" id="KW-1185">Reference proteome</keyword>
<dbReference type="AlphaFoldDB" id="A0AAN7JKT8"/>
<dbReference type="EMBL" id="JAXIOK010000019">
    <property type="protein sequence ID" value="KAK4748554.1"/>
    <property type="molecule type" value="Genomic_DNA"/>
</dbReference>
<gene>
    <name evidence="2" type="ORF">SAY87_015140</name>
</gene>
<evidence type="ECO:0008006" key="4">
    <source>
        <dbReference type="Google" id="ProtNLM"/>
    </source>
</evidence>
<keyword evidence="1" id="KW-0732">Signal</keyword>